<feature type="domain" description="Response regulatory" evidence="12">
    <location>
        <begin position="3"/>
        <end position="120"/>
    </location>
</feature>
<comment type="function">
    <text evidence="9">May play the central regulatory role in sporulation. It may be an element of the effector pathway responsible for the activation of sporulation genes in response to nutritional stress. Spo0A may act in concert with spo0H (a sigma factor) to control the expression of some genes that are critical to the sporulation process.</text>
</comment>
<dbReference type="GO" id="GO:0005737">
    <property type="term" value="C:cytoplasm"/>
    <property type="evidence" value="ECO:0007669"/>
    <property type="project" value="UniProtKB-SubCell"/>
</dbReference>
<evidence type="ECO:0000256" key="10">
    <source>
        <dbReference type="PROSITE-ProRule" id="PRU00169"/>
    </source>
</evidence>
<evidence type="ECO:0000256" key="6">
    <source>
        <dbReference type="ARBA" id="ARBA00023015"/>
    </source>
</evidence>
<evidence type="ECO:0000256" key="3">
    <source>
        <dbReference type="ARBA" id="ARBA00022490"/>
    </source>
</evidence>
<dbReference type="SMART" id="SM00342">
    <property type="entry name" value="HTH_ARAC"/>
    <property type="match status" value="1"/>
</dbReference>
<keyword evidence="3" id="KW-0963">Cytoplasm</keyword>
<gene>
    <name evidence="13" type="ORF">OZZ17_15770</name>
</gene>
<dbReference type="PANTHER" id="PTHR42713:SF3">
    <property type="entry name" value="TRANSCRIPTIONAL REGULATORY PROTEIN HPTR"/>
    <property type="match status" value="1"/>
</dbReference>
<dbReference type="PRINTS" id="PR00032">
    <property type="entry name" value="HTHARAC"/>
</dbReference>
<dbReference type="Proteomes" id="UP001079535">
    <property type="component" value="Unassembled WGS sequence"/>
</dbReference>
<dbReference type="SMART" id="SM00448">
    <property type="entry name" value="REC"/>
    <property type="match status" value="1"/>
</dbReference>
<dbReference type="InterPro" id="IPR001789">
    <property type="entry name" value="Sig_transdc_resp-reg_receiver"/>
</dbReference>
<dbReference type="Gene3D" id="1.10.10.60">
    <property type="entry name" value="Homeodomain-like"/>
    <property type="match status" value="2"/>
</dbReference>
<feature type="domain" description="HTH araC/xylS-type" evidence="11">
    <location>
        <begin position="430"/>
        <end position="529"/>
    </location>
</feature>
<dbReference type="Gene3D" id="3.40.50.2300">
    <property type="match status" value="1"/>
</dbReference>
<organism evidence="13 14">
    <name type="scientific">Mediterraneibacter gnavus</name>
    <name type="common">Ruminococcus gnavus</name>
    <dbReference type="NCBI Taxonomy" id="33038"/>
    <lineage>
        <taxon>Bacteria</taxon>
        <taxon>Bacillati</taxon>
        <taxon>Bacillota</taxon>
        <taxon>Clostridia</taxon>
        <taxon>Lachnospirales</taxon>
        <taxon>Lachnospiraceae</taxon>
        <taxon>Mediterraneibacter</taxon>
    </lineage>
</organism>
<proteinExistence type="predicted"/>
<dbReference type="Pfam" id="PF12833">
    <property type="entry name" value="HTH_18"/>
    <property type="match status" value="1"/>
</dbReference>
<evidence type="ECO:0000259" key="11">
    <source>
        <dbReference type="PROSITE" id="PS01124"/>
    </source>
</evidence>
<comment type="subcellular location">
    <subcellularLocation>
        <location evidence="1">Cytoplasm</location>
    </subcellularLocation>
</comment>
<dbReference type="PROSITE" id="PS00041">
    <property type="entry name" value="HTH_ARAC_FAMILY_1"/>
    <property type="match status" value="1"/>
</dbReference>
<dbReference type="AlphaFoldDB" id="A0A9Q6AMB6"/>
<keyword evidence="6" id="KW-0805">Transcription regulation</keyword>
<dbReference type="InterPro" id="IPR009057">
    <property type="entry name" value="Homeodomain-like_sf"/>
</dbReference>
<evidence type="ECO:0000256" key="2">
    <source>
        <dbReference type="ARBA" id="ARBA00018672"/>
    </source>
</evidence>
<keyword evidence="7" id="KW-0238">DNA-binding</keyword>
<comment type="caution">
    <text evidence="13">The sequence shown here is derived from an EMBL/GenBank/DDBJ whole genome shotgun (WGS) entry which is preliminary data.</text>
</comment>
<dbReference type="InterPro" id="IPR018062">
    <property type="entry name" value="HTH_AraC-typ_CS"/>
</dbReference>
<dbReference type="PROSITE" id="PS50110">
    <property type="entry name" value="RESPONSE_REGULATORY"/>
    <property type="match status" value="1"/>
</dbReference>
<dbReference type="InterPro" id="IPR018060">
    <property type="entry name" value="HTH_AraC"/>
</dbReference>
<dbReference type="InterPro" id="IPR020449">
    <property type="entry name" value="Tscrpt_reg_AraC-type_HTH"/>
</dbReference>
<evidence type="ECO:0000313" key="13">
    <source>
        <dbReference type="EMBL" id="MCZ0668959.1"/>
    </source>
</evidence>
<dbReference type="InterPro" id="IPR011006">
    <property type="entry name" value="CheY-like_superfamily"/>
</dbReference>
<evidence type="ECO:0000256" key="9">
    <source>
        <dbReference type="ARBA" id="ARBA00024867"/>
    </source>
</evidence>
<dbReference type="GO" id="GO:0003700">
    <property type="term" value="F:DNA-binding transcription factor activity"/>
    <property type="evidence" value="ECO:0007669"/>
    <property type="project" value="InterPro"/>
</dbReference>
<name>A0A9Q6AMB6_MEDGN</name>
<feature type="modified residue" description="4-aspartylphosphate" evidence="10">
    <location>
        <position position="55"/>
    </location>
</feature>
<dbReference type="SUPFAM" id="SSF46689">
    <property type="entry name" value="Homeodomain-like"/>
    <property type="match status" value="1"/>
</dbReference>
<dbReference type="InterPro" id="IPR041522">
    <property type="entry name" value="CdaR_GGDEF"/>
</dbReference>
<evidence type="ECO:0000259" key="12">
    <source>
        <dbReference type="PROSITE" id="PS50110"/>
    </source>
</evidence>
<reference evidence="13" key="1">
    <citation type="submission" date="2022-11" db="EMBL/GenBank/DDBJ databases">
        <title>Temperate bacteriophages infecting mucin-degrading bacterium Ruminococcus gnavus from the human gut.</title>
        <authorList>
            <person name="Buttimer C."/>
        </authorList>
    </citation>
    <scope>NUCLEOTIDE SEQUENCE</scope>
    <source>
        <strain evidence="13">CCUG 49994</strain>
    </source>
</reference>
<dbReference type="EMBL" id="JAPRAY010000026">
    <property type="protein sequence ID" value="MCZ0668959.1"/>
    <property type="molecule type" value="Genomic_DNA"/>
</dbReference>
<evidence type="ECO:0000256" key="4">
    <source>
        <dbReference type="ARBA" id="ARBA00022553"/>
    </source>
</evidence>
<dbReference type="InterPro" id="IPR051552">
    <property type="entry name" value="HptR"/>
</dbReference>
<accession>A0A9Q6AMB6</accession>
<evidence type="ECO:0000256" key="8">
    <source>
        <dbReference type="ARBA" id="ARBA00023163"/>
    </source>
</evidence>
<dbReference type="SUPFAM" id="SSF52172">
    <property type="entry name" value="CheY-like"/>
    <property type="match status" value="1"/>
</dbReference>
<dbReference type="PROSITE" id="PS01124">
    <property type="entry name" value="HTH_ARAC_FAMILY_2"/>
    <property type="match status" value="1"/>
</dbReference>
<dbReference type="Pfam" id="PF00072">
    <property type="entry name" value="Response_reg"/>
    <property type="match status" value="1"/>
</dbReference>
<keyword evidence="4 10" id="KW-0597">Phosphoprotein</keyword>
<dbReference type="PANTHER" id="PTHR42713">
    <property type="entry name" value="HISTIDINE KINASE-RELATED"/>
    <property type="match status" value="1"/>
</dbReference>
<keyword evidence="5" id="KW-0902">Two-component regulatory system</keyword>
<evidence type="ECO:0000256" key="7">
    <source>
        <dbReference type="ARBA" id="ARBA00023125"/>
    </source>
</evidence>
<protein>
    <recommendedName>
        <fullName evidence="2">Stage 0 sporulation protein A homolog</fullName>
    </recommendedName>
</protein>
<dbReference type="RefSeq" id="WP_101874807.1">
    <property type="nucleotide sequence ID" value="NZ_JAPRAY010000026.1"/>
</dbReference>
<dbReference type="CDD" id="cd17536">
    <property type="entry name" value="REC_YesN-like"/>
    <property type="match status" value="1"/>
</dbReference>
<sequence length="536" mass="62141">MKTVMIVDDNYLSVEGIIKNINWEQLDARVLHVAYSGESALEALRLAPVDLIISDIEMPNLDGISMSSVALSMNPLVKIILISAYDKFEYAKQAIRLGVCDYIEKPVDYQYLTEKVKNAFSSIDRERRNMELLEQSRPVMREKFFLDLLNYAGSDAASHLGHYAKYLNLDLNYSSFSVIKMEIENASEEESELGIVQYQMELMNALDTLKEQFRVFDSVYYIREFSRVICILAQNTENHDHFLQVIHKALTAFCDAYSDSLLNVNFGVGTIINNFWDLHISYENASYALKYRFFFPHKNIFDARETPGQEFSLLSISDSREEELISLLCQKNLPAVDTLLHDFFEDLSRKCLAKNILFIRIYSLLGRILKFLYELNIDTSELESEIVSVYNRFDRFDTYEQFYQWMSRFCSLVCQKLDTSQNTYHNQICELAVGYIRENFEDHTLCLNDIARHVNVSPAYLSALYKKNTEQSISDTIASFRIEEACRYLTESNLSLKDISSRCGYANQYYFSNSFKKKLGISPSAYRESKKTSVQK</sequence>
<evidence type="ECO:0000256" key="5">
    <source>
        <dbReference type="ARBA" id="ARBA00023012"/>
    </source>
</evidence>
<keyword evidence="8" id="KW-0804">Transcription</keyword>
<dbReference type="GO" id="GO:0043565">
    <property type="term" value="F:sequence-specific DNA binding"/>
    <property type="evidence" value="ECO:0007669"/>
    <property type="project" value="InterPro"/>
</dbReference>
<dbReference type="Pfam" id="PF17853">
    <property type="entry name" value="GGDEF_2"/>
    <property type="match status" value="1"/>
</dbReference>
<evidence type="ECO:0000313" key="14">
    <source>
        <dbReference type="Proteomes" id="UP001079535"/>
    </source>
</evidence>
<dbReference type="GO" id="GO:0000160">
    <property type="term" value="P:phosphorelay signal transduction system"/>
    <property type="evidence" value="ECO:0007669"/>
    <property type="project" value="UniProtKB-KW"/>
</dbReference>
<evidence type="ECO:0000256" key="1">
    <source>
        <dbReference type="ARBA" id="ARBA00004496"/>
    </source>
</evidence>